<dbReference type="InterPro" id="IPR027417">
    <property type="entry name" value="P-loop_NTPase"/>
</dbReference>
<reference evidence="1 2" key="1">
    <citation type="submission" date="2019-03" db="EMBL/GenBank/DDBJ databases">
        <title>Draft genome sequences of novel Actinobacteria.</title>
        <authorList>
            <person name="Sahin N."/>
            <person name="Ay H."/>
            <person name="Saygin H."/>
        </authorList>
    </citation>
    <scope>NUCLEOTIDE SEQUENCE [LARGE SCALE GENOMIC DNA]</scope>
    <source>
        <strain evidence="1 2">KC310</strain>
    </source>
</reference>
<dbReference type="EMBL" id="SMKO01000011">
    <property type="protein sequence ID" value="TDD10873.1"/>
    <property type="molecule type" value="Genomic_DNA"/>
</dbReference>
<dbReference type="Proteomes" id="UP000295258">
    <property type="component" value="Unassembled WGS sequence"/>
</dbReference>
<name>A0A4R4W4F8_9ACTN</name>
<organism evidence="1 2">
    <name type="scientific">Nonomuraea deserti</name>
    <dbReference type="NCBI Taxonomy" id="1848322"/>
    <lineage>
        <taxon>Bacteria</taxon>
        <taxon>Bacillati</taxon>
        <taxon>Actinomycetota</taxon>
        <taxon>Actinomycetes</taxon>
        <taxon>Streptosporangiales</taxon>
        <taxon>Streptosporangiaceae</taxon>
        <taxon>Nonomuraea</taxon>
    </lineage>
</organism>
<keyword evidence="2" id="KW-1185">Reference proteome</keyword>
<dbReference type="SUPFAM" id="SSF52540">
    <property type="entry name" value="P-loop containing nucleoside triphosphate hydrolases"/>
    <property type="match status" value="1"/>
</dbReference>
<protein>
    <submittedName>
        <fullName evidence="1">Uncharacterized protein</fullName>
    </submittedName>
</protein>
<gene>
    <name evidence="1" type="ORF">E1292_07065</name>
</gene>
<proteinExistence type="predicted"/>
<sequence length="221" mass="24553">MRPERPGGAARVAALRARLRHVYWIGGGSGAGKSTVARRLADRHGLRLYATDDVMPDHAARSTPGECPHLHAFMAMDMDERWVNRSPETMLETFHWFRGEGFDLIVEDLLRLPAGAPVVAEGFRLLPHLVQPLLAVARHAVWLLPAPEFRRAAFHSRGSLWQTAGRTGDPERALRNLLERDRMFTERLAGEAHRLGLAVVEVDGTMTEDALADRVTAAFGL</sequence>
<comment type="caution">
    <text evidence="1">The sequence shown here is derived from an EMBL/GenBank/DDBJ whole genome shotgun (WGS) entry which is preliminary data.</text>
</comment>
<evidence type="ECO:0000313" key="2">
    <source>
        <dbReference type="Proteomes" id="UP000295258"/>
    </source>
</evidence>
<dbReference type="RefSeq" id="WP_132593246.1">
    <property type="nucleotide sequence ID" value="NZ_SMKO01000011.1"/>
</dbReference>
<evidence type="ECO:0000313" key="1">
    <source>
        <dbReference type="EMBL" id="TDD10873.1"/>
    </source>
</evidence>
<accession>A0A4R4W4F8</accession>
<dbReference type="AlphaFoldDB" id="A0A4R4W4F8"/>
<dbReference type="Gene3D" id="3.40.50.300">
    <property type="entry name" value="P-loop containing nucleotide triphosphate hydrolases"/>
    <property type="match status" value="1"/>
</dbReference>